<keyword evidence="9" id="KW-0131">Cell cycle</keyword>
<keyword evidence="9" id="KW-0132">Cell division</keyword>
<dbReference type="EMBL" id="FQWV01000008">
    <property type="protein sequence ID" value="SHH51638.1"/>
    <property type="molecule type" value="Genomic_DNA"/>
</dbReference>
<dbReference type="GO" id="GO:0008360">
    <property type="term" value="P:regulation of cell shape"/>
    <property type="evidence" value="ECO:0007669"/>
    <property type="project" value="UniProtKB-UniRule"/>
</dbReference>
<evidence type="ECO:0000256" key="7">
    <source>
        <dbReference type="SAM" id="MobiDB-lite"/>
    </source>
</evidence>
<dbReference type="SUPFAM" id="SSF52490">
    <property type="entry name" value="Tubulin nucleotide-binding domain-like"/>
    <property type="match status" value="1"/>
</dbReference>
<accession>A0A1M5TLT1</accession>
<proteinExistence type="inferred from homology"/>
<dbReference type="HAMAP" id="MF_01946">
    <property type="entry name" value="CetZ"/>
    <property type="match status" value="1"/>
</dbReference>
<dbReference type="Gene3D" id="3.40.50.1440">
    <property type="entry name" value="Tubulin/FtsZ, GTPase domain"/>
    <property type="match status" value="1"/>
</dbReference>
<feature type="binding site" evidence="6">
    <location>
        <position position="165"/>
    </location>
    <ligand>
        <name>GTP</name>
        <dbReference type="ChEBI" id="CHEBI:37565"/>
    </ligand>
</feature>
<dbReference type="SMART" id="SM00864">
    <property type="entry name" value="Tubulin"/>
    <property type="match status" value="1"/>
</dbReference>
<dbReference type="InterPro" id="IPR003008">
    <property type="entry name" value="Tubulin_FtsZ_GTPase"/>
</dbReference>
<comment type="similarity">
    <text evidence="1 6">Belongs to the CetZ family.</text>
</comment>
<gene>
    <name evidence="6" type="primary">cetZ</name>
    <name evidence="9" type="ORF">SAMN05443636_2759</name>
</gene>
<feature type="compositionally biased region" description="Basic and acidic residues" evidence="7">
    <location>
        <begin position="336"/>
        <end position="354"/>
    </location>
</feature>
<dbReference type="InterPro" id="IPR017975">
    <property type="entry name" value="Tubulin_CS"/>
</dbReference>
<feature type="binding site" evidence="6">
    <location>
        <position position="138"/>
    </location>
    <ligand>
        <name>GTP</name>
        <dbReference type="ChEBI" id="CHEBI:37565"/>
    </ligand>
</feature>
<dbReference type="GO" id="GO:0032153">
    <property type="term" value="C:cell division site"/>
    <property type="evidence" value="ECO:0007669"/>
    <property type="project" value="TreeGrafter"/>
</dbReference>
<dbReference type="PRINTS" id="PR00423">
    <property type="entry name" value="CELLDVISFTSZ"/>
</dbReference>
<dbReference type="AlphaFoldDB" id="A0A1M5TLT1"/>
<comment type="subcellular location">
    <subcellularLocation>
        <location evidence="6">Cytoplasm</location>
    </subcellularLocation>
</comment>
<dbReference type="GO" id="GO:0005737">
    <property type="term" value="C:cytoplasm"/>
    <property type="evidence" value="ECO:0007669"/>
    <property type="project" value="UniProtKB-SubCell"/>
</dbReference>
<evidence type="ECO:0000313" key="10">
    <source>
        <dbReference type="Proteomes" id="UP000184357"/>
    </source>
</evidence>
<keyword evidence="10" id="KW-1185">Reference proteome</keyword>
<sequence length="362" mass="37853">MKTVLIGVGQAGGKVTSSLVEFDHDMGFNSVRGALAVNSATADLQSLPIDTVLVGQDRVKGHGVGGDNELGAEVMQSDAGEVMAALDGRITAEAEAIVVVAGLGGGTGSGGAPVLAKELKQVYDVPVYAIGILPGRGEGAMYQVNAGRSLKTLAREADATILIDNDAWHSSGESLEEGFESINKSIARRVGLLFASGENVEGVGESVVDSSEVINTLRSGGIAALGYASAEADDDPDTNVNVVTSITRNALFTGTSLPNASTADAALLVVAGKPDRISRKGVERARKWLEEETGSMQVRGGDFPLESERLASLVLLGGVERSARLKEFMEQAKAAREEAQRQEAKRDDEEKLFQNDDLDGLI</sequence>
<evidence type="ECO:0000256" key="2">
    <source>
        <dbReference type="ARBA" id="ARBA00022490"/>
    </source>
</evidence>
<dbReference type="PANTHER" id="PTHR30314:SF10">
    <property type="entry name" value="TUBULIN-LIKE PROTEIN CETZ"/>
    <property type="match status" value="1"/>
</dbReference>
<evidence type="ECO:0000256" key="1">
    <source>
        <dbReference type="ARBA" id="ARBA00006877"/>
    </source>
</evidence>
<keyword evidence="2 6" id="KW-0963">Cytoplasm</keyword>
<dbReference type="Pfam" id="PF00091">
    <property type="entry name" value="Tubulin"/>
    <property type="match status" value="1"/>
</dbReference>
<feature type="binding site" evidence="6">
    <location>
        <position position="183"/>
    </location>
    <ligand>
        <name>GTP</name>
        <dbReference type="ChEBI" id="CHEBI:37565"/>
    </ligand>
</feature>
<reference evidence="9 10" key="1">
    <citation type="submission" date="2016-11" db="EMBL/GenBank/DDBJ databases">
        <authorList>
            <person name="Jaros S."/>
            <person name="Januszkiewicz K."/>
            <person name="Wedrychowicz H."/>
        </authorList>
    </citation>
    <scope>NUCLEOTIDE SEQUENCE [LARGE SCALE GENOMIC DNA]</scope>
    <source>
        <strain evidence="9 10">DSM 9297</strain>
    </source>
</reference>
<feature type="region of interest" description="Disordered" evidence="7">
    <location>
        <begin position="336"/>
        <end position="362"/>
    </location>
</feature>
<dbReference type="OrthoDB" id="329751at2157"/>
<dbReference type="InterPro" id="IPR036525">
    <property type="entry name" value="Tubulin/FtsZ_GTPase_sf"/>
</dbReference>
<dbReference type="GO" id="GO:0005874">
    <property type="term" value="C:microtubule"/>
    <property type="evidence" value="ECO:0007669"/>
    <property type="project" value="InterPro"/>
</dbReference>
<name>A0A1M5TLT1_9EURY</name>
<dbReference type="Proteomes" id="UP000184357">
    <property type="component" value="Unassembled WGS sequence"/>
</dbReference>
<dbReference type="CDD" id="cd02202">
    <property type="entry name" value="CetZ_tubulin-like"/>
    <property type="match status" value="1"/>
</dbReference>
<protein>
    <recommendedName>
        <fullName evidence="6">Tubulin-like protein CetZ</fullName>
    </recommendedName>
</protein>
<dbReference type="Pfam" id="PF21011">
    <property type="entry name" value="CetZ_C"/>
    <property type="match status" value="1"/>
</dbReference>
<keyword evidence="3 6" id="KW-0547">Nucleotide-binding</keyword>
<dbReference type="PROSITE" id="PS00227">
    <property type="entry name" value="TUBULIN"/>
    <property type="match status" value="1"/>
</dbReference>
<dbReference type="FunFam" id="3.40.50.1440:FF:000051">
    <property type="entry name" value="Tubulin-like protein CetZ"/>
    <property type="match status" value="1"/>
</dbReference>
<dbReference type="GO" id="GO:0051301">
    <property type="term" value="P:cell division"/>
    <property type="evidence" value="ECO:0007669"/>
    <property type="project" value="UniProtKB-KW"/>
</dbReference>
<dbReference type="GO" id="GO:0005525">
    <property type="term" value="F:GTP binding"/>
    <property type="evidence" value="ECO:0007669"/>
    <property type="project" value="UniProtKB-UniRule"/>
</dbReference>
<comment type="function">
    <text evidence="6">Involved in cell shape control.</text>
</comment>
<dbReference type="PANTHER" id="PTHR30314">
    <property type="entry name" value="CELL DIVISION PROTEIN FTSZ-RELATED"/>
    <property type="match status" value="1"/>
</dbReference>
<evidence type="ECO:0000256" key="3">
    <source>
        <dbReference type="ARBA" id="ARBA00022741"/>
    </source>
</evidence>
<evidence type="ECO:0000256" key="5">
    <source>
        <dbReference type="ARBA" id="ARBA00023134"/>
    </source>
</evidence>
<dbReference type="GO" id="GO:0003924">
    <property type="term" value="F:GTPase activity"/>
    <property type="evidence" value="ECO:0007669"/>
    <property type="project" value="InterPro"/>
</dbReference>
<feature type="binding site" evidence="6">
    <location>
        <begin position="106"/>
        <end position="108"/>
    </location>
    <ligand>
        <name>GTP</name>
        <dbReference type="ChEBI" id="CHEBI:37565"/>
    </ligand>
</feature>
<dbReference type="GO" id="GO:0007017">
    <property type="term" value="P:microtubule-based process"/>
    <property type="evidence" value="ECO:0007669"/>
    <property type="project" value="InterPro"/>
</dbReference>
<organism evidence="9 10">
    <name type="scientific">Halobaculum gomorrense</name>
    <dbReference type="NCBI Taxonomy" id="43928"/>
    <lineage>
        <taxon>Archaea</taxon>
        <taxon>Methanobacteriati</taxon>
        <taxon>Methanobacteriota</taxon>
        <taxon>Stenosarchaea group</taxon>
        <taxon>Halobacteria</taxon>
        <taxon>Halobacteriales</taxon>
        <taxon>Haloferacaceae</taxon>
        <taxon>Halobaculum</taxon>
    </lineage>
</organism>
<keyword evidence="5 6" id="KW-0342">GTP-binding</keyword>
<dbReference type="InterPro" id="IPR048737">
    <property type="entry name" value="CetZ_C"/>
</dbReference>
<evidence type="ECO:0000256" key="6">
    <source>
        <dbReference type="HAMAP-Rule" id="MF_01946"/>
    </source>
</evidence>
<evidence type="ECO:0000313" key="9">
    <source>
        <dbReference type="EMBL" id="SHH51638.1"/>
    </source>
</evidence>
<dbReference type="InterPro" id="IPR032907">
    <property type="entry name" value="CetZ"/>
</dbReference>
<evidence type="ECO:0000259" key="8">
    <source>
        <dbReference type="SMART" id="SM00864"/>
    </source>
</evidence>
<dbReference type="InterPro" id="IPR045061">
    <property type="entry name" value="FtsZ/CetZ"/>
</dbReference>
<feature type="binding site" evidence="6">
    <location>
        <begin position="10"/>
        <end position="14"/>
    </location>
    <ligand>
        <name>GTP</name>
        <dbReference type="ChEBI" id="CHEBI:37565"/>
    </ligand>
</feature>
<dbReference type="InterPro" id="IPR037103">
    <property type="entry name" value="Tubulin/FtsZ-like_C"/>
</dbReference>
<keyword evidence="4 6" id="KW-0133">Cell shape</keyword>
<evidence type="ECO:0000256" key="4">
    <source>
        <dbReference type="ARBA" id="ARBA00022960"/>
    </source>
</evidence>
<feature type="domain" description="Tubulin/FtsZ GTPase" evidence="8">
    <location>
        <begin position="2"/>
        <end position="202"/>
    </location>
</feature>
<dbReference type="STRING" id="43928.SAMN05443636_2759"/>
<dbReference type="Gene3D" id="3.30.1330.20">
    <property type="entry name" value="Tubulin/FtsZ, C-terminal domain"/>
    <property type="match status" value="1"/>
</dbReference>
<dbReference type="RefSeq" id="WP_073310586.1">
    <property type="nucleotide sequence ID" value="NZ_FQWV01000008.1"/>
</dbReference>